<evidence type="ECO:0000313" key="4">
    <source>
        <dbReference type="RefSeq" id="XP_065670900.1"/>
    </source>
</evidence>
<keyword evidence="2" id="KW-0472">Membrane</keyword>
<reference evidence="4" key="1">
    <citation type="submission" date="2025-08" db="UniProtKB">
        <authorList>
            <consortium name="RefSeq"/>
        </authorList>
    </citation>
    <scope>IDENTIFICATION</scope>
</reference>
<dbReference type="Proteomes" id="UP001652625">
    <property type="component" value="Chromosome 12"/>
</dbReference>
<evidence type="ECO:0000256" key="2">
    <source>
        <dbReference type="SAM" id="Phobius"/>
    </source>
</evidence>
<protein>
    <submittedName>
        <fullName evidence="4">Uncharacterized protein LOC136089104</fullName>
    </submittedName>
</protein>
<dbReference type="RefSeq" id="XP_065670900.1">
    <property type="nucleotide sequence ID" value="XM_065814828.1"/>
</dbReference>
<sequence length="702" mass="79498">MKCLNGYNWYLSVYFVLVIINYVSSLFLVFKLNNSMGKPQFNFKISAGRKRSRTKTKPETRAEATVYRKDIRAKENQISEAVDWCTENKKRGQAALKTGKFPLIKDRGTIDRRLDGKVKNVKKEHLRVLHPDDEKEIVCFIRNKNRAHQGLSKKKVSEIILDVLKIRDHLNKNGKGGRKFLKLSPSGKMALQNRKLGKSFWRRWRAEHDDIVIKRQGRVKMNRALNCTREMATAHLDALADELIACRIMKNYKKIKKRVWVGDIATERVFNHDETPQFINYGVDGTTAGLVYAGKGETGKKMIRENRESITISPFVSISGVVSLCQVIFAGKGITSQMTPQKAVSNIKNLIISTTESGSQDNCSLLAAYNKLDKHLTKQGIERPVVLLSDGHSSRFDFKVLNFLSEKQINLFVSPPDTTGVIQLLDQAPNQQLHRYYNNTRDKLFFSFQTINRERFMNILGTMWNNWASAANIVAAARRVGISKNGLNVDDKLQDKFEQEALLIDKTDDVSLISATPKKKRSVTSKDGPLATTPRSLSKVAQTKGRYGSAEYWKSMYEMSQSFIEELYEKSLNLAEVPGLLSVNRVKPKEVNQTKTTRVTNVHGSMEAQDVLSKVASLEGEKQKKICDSEEKEKHKLQEKELFYRCKLQCSCVKECLAKSLKECSQCHSILKSVCSKMACRIDNKKPAMILPASASSSSSKS</sequence>
<accession>A0ABM4D990</accession>
<name>A0ABM4D990_HYDVU</name>
<organism evidence="3 4">
    <name type="scientific">Hydra vulgaris</name>
    <name type="common">Hydra</name>
    <name type="synonym">Hydra attenuata</name>
    <dbReference type="NCBI Taxonomy" id="6087"/>
    <lineage>
        <taxon>Eukaryota</taxon>
        <taxon>Metazoa</taxon>
        <taxon>Cnidaria</taxon>
        <taxon>Hydrozoa</taxon>
        <taxon>Hydroidolina</taxon>
        <taxon>Anthoathecata</taxon>
        <taxon>Aplanulata</taxon>
        <taxon>Hydridae</taxon>
        <taxon>Hydra</taxon>
    </lineage>
</organism>
<feature type="transmembrane region" description="Helical" evidence="2">
    <location>
        <begin position="12"/>
        <end position="30"/>
    </location>
</feature>
<dbReference type="GeneID" id="136089104"/>
<evidence type="ECO:0000256" key="1">
    <source>
        <dbReference type="SAM" id="MobiDB-lite"/>
    </source>
</evidence>
<keyword evidence="3" id="KW-1185">Reference proteome</keyword>
<keyword evidence="2" id="KW-1133">Transmembrane helix</keyword>
<evidence type="ECO:0000313" key="3">
    <source>
        <dbReference type="Proteomes" id="UP001652625"/>
    </source>
</evidence>
<keyword evidence="2" id="KW-0812">Transmembrane</keyword>
<feature type="region of interest" description="Disordered" evidence="1">
    <location>
        <begin position="516"/>
        <end position="535"/>
    </location>
</feature>
<proteinExistence type="predicted"/>
<gene>
    <name evidence="4" type="primary">LOC136089104</name>
</gene>